<dbReference type="InterPro" id="IPR005135">
    <property type="entry name" value="Endo/exonuclease/phosphatase"/>
</dbReference>
<accession>A0A5P1FT78</accession>
<dbReference type="OMA" id="LECPRIE"/>
<gene>
    <name evidence="2" type="ORF">A4U43_C01F28840</name>
    <name evidence="3" type="ORF">A4U43_C01F28980</name>
</gene>
<protein>
    <recommendedName>
        <fullName evidence="1">Endonuclease/exonuclease/phosphatase domain-containing protein</fullName>
    </recommendedName>
</protein>
<reference evidence="3" key="1">
    <citation type="submission" date="2016-10" db="EMBL/GenBank/DDBJ databases">
        <title>The evolution of sex chromosomes in Asparagus.</title>
        <authorList>
            <person name="Leebens-Mack J."/>
            <person name="Bowers J."/>
            <person name="Harkess A."/>
            <person name="Ayyampalayam S."/>
        </authorList>
    </citation>
    <scope>NUCLEOTIDE SEQUENCE [LARGE SCALE GENOMIC DNA]</scope>
    <source>
        <tissue evidence="3">Spear</tissue>
    </source>
</reference>
<reference evidence="4" key="2">
    <citation type="journal article" date="2017" name="Nat. Commun.">
        <title>The asparagus genome sheds light on the origin and evolution of a young Y chromosome.</title>
        <authorList>
            <person name="Harkess A."/>
            <person name="Zhou J."/>
            <person name="Xu C."/>
            <person name="Bowers J.E."/>
            <person name="Van der Hulst R."/>
            <person name="Ayyampalayam S."/>
            <person name="Mercati F."/>
            <person name="Riccardi P."/>
            <person name="McKain M.R."/>
            <person name="Kakrana A."/>
            <person name="Tang H."/>
            <person name="Ray J."/>
            <person name="Groenendijk J."/>
            <person name="Arikit S."/>
            <person name="Mathioni S.M."/>
            <person name="Nakano M."/>
            <person name="Shan H."/>
            <person name="Telgmann-Rauber A."/>
            <person name="Kanno A."/>
            <person name="Yue Z."/>
            <person name="Chen H."/>
            <person name="Li W."/>
            <person name="Chen Y."/>
            <person name="Xu X."/>
            <person name="Zhang Y."/>
            <person name="Luo S."/>
            <person name="Chen H."/>
            <person name="Gao J."/>
            <person name="Mao Z."/>
            <person name="Pires J.C."/>
            <person name="Luo M."/>
            <person name="Kudrna D."/>
            <person name="Wing R.A."/>
            <person name="Meyers B.C."/>
            <person name="Yi K."/>
            <person name="Kong H."/>
            <person name="Lavrijsen P."/>
            <person name="Sunseri F."/>
            <person name="Falavigna A."/>
            <person name="Ye Y."/>
            <person name="Leebens-Mack J.H."/>
            <person name="Chen G."/>
        </authorList>
    </citation>
    <scope>NUCLEOTIDE SEQUENCE [LARGE SCALE GENOMIC DNA]</scope>
    <source>
        <strain evidence="4">cv. DH0086</strain>
    </source>
</reference>
<keyword evidence="4" id="KW-1185">Reference proteome</keyword>
<dbReference type="InterPro" id="IPR036691">
    <property type="entry name" value="Endo/exonu/phosph_ase_sf"/>
</dbReference>
<evidence type="ECO:0000313" key="2">
    <source>
        <dbReference type="EMBL" id="ONK81414.1"/>
    </source>
</evidence>
<organism evidence="3 4">
    <name type="scientific">Asparagus officinalis</name>
    <name type="common">Garden asparagus</name>
    <dbReference type="NCBI Taxonomy" id="4686"/>
    <lineage>
        <taxon>Eukaryota</taxon>
        <taxon>Viridiplantae</taxon>
        <taxon>Streptophyta</taxon>
        <taxon>Embryophyta</taxon>
        <taxon>Tracheophyta</taxon>
        <taxon>Spermatophyta</taxon>
        <taxon>Magnoliopsida</taxon>
        <taxon>Liliopsida</taxon>
        <taxon>Asparagales</taxon>
        <taxon>Asparagaceae</taxon>
        <taxon>Asparagoideae</taxon>
        <taxon>Asparagus</taxon>
    </lineage>
</organism>
<name>A0A5P1FT78_ASPOF</name>
<dbReference type="EMBL" id="CM007381">
    <property type="protein sequence ID" value="ONK81414.1"/>
    <property type="molecule type" value="Genomic_DNA"/>
</dbReference>
<dbReference type="Pfam" id="PF03372">
    <property type="entry name" value="Exo_endo_phos"/>
    <property type="match status" value="1"/>
</dbReference>
<dbReference type="PANTHER" id="PTHR33710">
    <property type="entry name" value="BNAC02G09200D PROTEIN"/>
    <property type="match status" value="1"/>
</dbReference>
<proteinExistence type="predicted"/>
<evidence type="ECO:0000313" key="3">
    <source>
        <dbReference type="EMBL" id="ONK81428.1"/>
    </source>
</evidence>
<dbReference type="GO" id="GO:0003824">
    <property type="term" value="F:catalytic activity"/>
    <property type="evidence" value="ECO:0007669"/>
    <property type="project" value="InterPro"/>
</dbReference>
<dbReference type="Gramene" id="ONK81414">
    <property type="protein sequence ID" value="ONK81414"/>
    <property type="gene ID" value="A4U43_C01F28840"/>
</dbReference>
<dbReference type="PANTHER" id="PTHR33710:SF71">
    <property type="entry name" value="ENDONUCLEASE_EXONUCLEASE_PHOSPHATASE DOMAIN-CONTAINING PROTEIN"/>
    <property type="match status" value="1"/>
</dbReference>
<evidence type="ECO:0000259" key="1">
    <source>
        <dbReference type="Pfam" id="PF03372"/>
    </source>
</evidence>
<dbReference type="Gramene" id="ONK81428">
    <property type="protein sequence ID" value="ONK81428"/>
    <property type="gene ID" value="A4U43_C01F28980"/>
</dbReference>
<feature type="domain" description="Endonuclease/exonuclease/phosphatase" evidence="1">
    <location>
        <begin position="18"/>
        <end position="132"/>
    </location>
</feature>
<dbReference type="Gene3D" id="3.60.10.10">
    <property type="entry name" value="Endonuclease/exonuclease/phosphatase"/>
    <property type="match status" value="1"/>
</dbReference>
<dbReference type="EMBL" id="CM007381">
    <property type="protein sequence ID" value="ONK81428.1"/>
    <property type="molecule type" value="Genomic_DNA"/>
</dbReference>
<sequence length="146" mass="17171">MSRFHIDIEVSIAGYPKWRLTGYYGNPDRNRRRESWDQLRLLATSSHLPWVCIGDFNDLLYQHEKMGLHKHPSWLLNGFKEAIDDYNLCDLGLVGHQFTWFKSKGTPNWVEERLDRAFASPSWTDIFPSAYVHNLGHFHLIMHLSS</sequence>
<dbReference type="AlphaFoldDB" id="A0A5P1FT78"/>
<dbReference type="Proteomes" id="UP000243459">
    <property type="component" value="Chromosome 1"/>
</dbReference>
<evidence type="ECO:0000313" key="4">
    <source>
        <dbReference type="Proteomes" id="UP000243459"/>
    </source>
</evidence>
<dbReference type="SUPFAM" id="SSF56219">
    <property type="entry name" value="DNase I-like"/>
    <property type="match status" value="1"/>
</dbReference>